<reference evidence="13 14" key="1">
    <citation type="submission" date="2016-10" db="EMBL/GenBank/DDBJ databases">
        <authorList>
            <person name="Varghese N."/>
            <person name="Submissions S."/>
        </authorList>
    </citation>
    <scope>NUCLEOTIDE SEQUENCE [LARGE SCALE GENOMIC DNA]</scope>
    <source>
        <strain evidence="11 14">WG2</strain>
        <strain evidence="12 13">WG5</strain>
    </source>
</reference>
<dbReference type="Proteomes" id="UP000247389">
    <property type="component" value="Unassembled WGS sequence"/>
</dbReference>
<evidence type="ECO:0000256" key="2">
    <source>
        <dbReference type="ARBA" id="ARBA00010692"/>
    </source>
</evidence>
<organism evidence="10 15">
    <name type="scientific">Halanaerobium congolense</name>
    <dbReference type="NCBI Taxonomy" id="54121"/>
    <lineage>
        <taxon>Bacteria</taxon>
        <taxon>Bacillati</taxon>
        <taxon>Bacillota</taxon>
        <taxon>Clostridia</taxon>
        <taxon>Halanaerobiales</taxon>
        <taxon>Halanaerobiaceae</taxon>
        <taxon>Halanaerobium</taxon>
    </lineage>
</organism>
<dbReference type="PIRSF" id="PIRSF016661">
    <property type="entry name" value="BioY"/>
    <property type="match status" value="1"/>
</dbReference>
<feature type="transmembrane region" description="Helical" evidence="9">
    <location>
        <begin position="58"/>
        <end position="75"/>
    </location>
</feature>
<dbReference type="EMBL" id="FNBJ01000001">
    <property type="protein sequence ID" value="SDE69459.1"/>
    <property type="molecule type" value="Genomic_DNA"/>
</dbReference>
<accession>A0A1G7F0P3</accession>
<protein>
    <recommendedName>
        <fullName evidence="8">Biotin transporter</fullName>
    </recommendedName>
</protein>
<keyword evidence="14" id="KW-1185">Reference proteome</keyword>
<dbReference type="EMBL" id="QICM01000012">
    <property type="protein sequence ID" value="PXV66012.1"/>
    <property type="molecule type" value="Genomic_DNA"/>
</dbReference>
<evidence type="ECO:0000313" key="11">
    <source>
        <dbReference type="EMBL" id="SDE69459.1"/>
    </source>
</evidence>
<dbReference type="Gene3D" id="1.10.1760.20">
    <property type="match status" value="1"/>
</dbReference>
<reference evidence="10 15" key="2">
    <citation type="submission" date="2018-04" db="EMBL/GenBank/DDBJ databases">
        <title>Subsurface microbial communities from deep shales in Ohio and West Virginia, USA.</title>
        <authorList>
            <person name="Wrighton K."/>
        </authorList>
    </citation>
    <scope>NUCLEOTIDE SEQUENCE [LARGE SCALE GENOMIC DNA]</scope>
    <source>
        <strain evidence="10 15">MSL28</strain>
    </source>
</reference>
<evidence type="ECO:0000256" key="5">
    <source>
        <dbReference type="ARBA" id="ARBA00022692"/>
    </source>
</evidence>
<dbReference type="Proteomes" id="UP000199519">
    <property type="component" value="Unassembled WGS sequence"/>
</dbReference>
<feature type="transmembrane region" description="Helical" evidence="9">
    <location>
        <begin position="147"/>
        <end position="170"/>
    </location>
</feature>
<evidence type="ECO:0000313" key="15">
    <source>
        <dbReference type="Proteomes" id="UP000247389"/>
    </source>
</evidence>
<proteinExistence type="inferred from homology"/>
<evidence type="ECO:0000256" key="3">
    <source>
        <dbReference type="ARBA" id="ARBA00022448"/>
    </source>
</evidence>
<evidence type="ECO:0000313" key="13">
    <source>
        <dbReference type="Proteomes" id="UP000198612"/>
    </source>
</evidence>
<feature type="transmembrane region" description="Helical" evidence="9">
    <location>
        <begin position="81"/>
        <end position="105"/>
    </location>
</feature>
<keyword evidence="4 8" id="KW-1003">Cell membrane</keyword>
<evidence type="ECO:0000256" key="8">
    <source>
        <dbReference type="PIRNR" id="PIRNR016661"/>
    </source>
</evidence>
<dbReference type="RefSeq" id="WP_089719147.1">
    <property type="nucleotide sequence ID" value="NZ_FNBJ01000001.1"/>
</dbReference>
<sequence length="180" mass="18945">MFKKISVKNLTYSALFTALISVLSYITIPLPFSPVPITAQSLAVMAAAVILSTQETALAIATFLFLGIAGVPVFSGGRAGLGVIFGPSGGYLIGFLIGGIIISILTKNKENFWQVLAGVITGGIIVIHFLGFIWLSQATGMGLKEAFLSGSLPFIPGDMFKAVLAAYLGIRINKSLGNRY</sequence>
<evidence type="ECO:0000313" key="12">
    <source>
        <dbReference type="EMBL" id="SES61870.1"/>
    </source>
</evidence>
<dbReference type="GO" id="GO:0015225">
    <property type="term" value="F:biotin transmembrane transporter activity"/>
    <property type="evidence" value="ECO:0007669"/>
    <property type="project" value="UniProtKB-UniRule"/>
</dbReference>
<evidence type="ECO:0000256" key="9">
    <source>
        <dbReference type="SAM" id="Phobius"/>
    </source>
</evidence>
<feature type="transmembrane region" description="Helical" evidence="9">
    <location>
        <begin position="112"/>
        <end position="135"/>
    </location>
</feature>
<dbReference type="EMBL" id="FOHG01000001">
    <property type="protein sequence ID" value="SES61870.1"/>
    <property type="molecule type" value="Genomic_DNA"/>
</dbReference>
<evidence type="ECO:0000256" key="6">
    <source>
        <dbReference type="ARBA" id="ARBA00022989"/>
    </source>
</evidence>
<evidence type="ECO:0000256" key="7">
    <source>
        <dbReference type="ARBA" id="ARBA00023136"/>
    </source>
</evidence>
<dbReference type="Proteomes" id="UP000198612">
    <property type="component" value="Unassembled WGS sequence"/>
</dbReference>
<keyword evidence="5 9" id="KW-0812">Transmembrane</keyword>
<keyword evidence="3 8" id="KW-0813">Transport</keyword>
<evidence type="ECO:0000256" key="4">
    <source>
        <dbReference type="ARBA" id="ARBA00022475"/>
    </source>
</evidence>
<evidence type="ECO:0000313" key="14">
    <source>
        <dbReference type="Proteomes" id="UP000199519"/>
    </source>
</evidence>
<dbReference type="InterPro" id="IPR003784">
    <property type="entry name" value="BioY"/>
</dbReference>
<dbReference type="PANTHER" id="PTHR34295">
    <property type="entry name" value="BIOTIN TRANSPORTER BIOY"/>
    <property type="match status" value="1"/>
</dbReference>
<gene>
    <name evidence="10" type="ORF">C8C78_11264</name>
    <name evidence="11" type="ORF">SAMN04488598_101127</name>
    <name evidence="12" type="ORF">SAMN04515652_101164</name>
</gene>
<keyword evidence="6 9" id="KW-1133">Transmembrane helix</keyword>
<dbReference type="AlphaFoldDB" id="A0A1G7F0P3"/>
<dbReference type="PANTHER" id="PTHR34295:SF4">
    <property type="entry name" value="BIOTIN TRANSPORTER BIOY-RELATED"/>
    <property type="match status" value="1"/>
</dbReference>
<comment type="similarity">
    <text evidence="2 8">Belongs to the BioY family.</text>
</comment>
<dbReference type="GO" id="GO:0005886">
    <property type="term" value="C:plasma membrane"/>
    <property type="evidence" value="ECO:0007669"/>
    <property type="project" value="UniProtKB-SubCell"/>
</dbReference>
<name>A0A1G7F0P3_9FIRM</name>
<dbReference type="Pfam" id="PF02632">
    <property type="entry name" value="BioY"/>
    <property type="match status" value="1"/>
</dbReference>
<comment type="subcellular location">
    <subcellularLocation>
        <location evidence="1 8">Cell membrane</location>
        <topology evidence="1 8">Multi-pass membrane protein</topology>
    </subcellularLocation>
</comment>
<evidence type="ECO:0000256" key="1">
    <source>
        <dbReference type="ARBA" id="ARBA00004651"/>
    </source>
</evidence>
<keyword evidence="7 8" id="KW-0472">Membrane</keyword>
<evidence type="ECO:0000313" key="10">
    <source>
        <dbReference type="EMBL" id="PXV66012.1"/>
    </source>
</evidence>